<evidence type="ECO:0000313" key="2">
    <source>
        <dbReference type="EMBL" id="SFK48458.1"/>
    </source>
</evidence>
<dbReference type="PANTHER" id="PTHR40943">
    <property type="entry name" value="CYTOPLASMIC PROTEIN-RELATED"/>
    <property type="match status" value="1"/>
</dbReference>
<dbReference type="Proteomes" id="UP000198841">
    <property type="component" value="Unassembled WGS sequence"/>
</dbReference>
<proteinExistence type="predicted"/>
<dbReference type="RefSeq" id="WP_008108728.1">
    <property type="nucleotide sequence ID" value="NZ_FOSD01000007.1"/>
</dbReference>
<dbReference type="Pfam" id="PF05899">
    <property type="entry name" value="Cupin_3"/>
    <property type="match status" value="1"/>
</dbReference>
<accession>A0A1I3ZWJ9</accession>
<dbReference type="InterPro" id="IPR014710">
    <property type="entry name" value="RmlC-like_jellyroll"/>
</dbReference>
<keyword evidence="3" id="KW-1185">Reference proteome</keyword>
<dbReference type="InterPro" id="IPR008579">
    <property type="entry name" value="UGlyAH_Cupin_dom"/>
</dbReference>
<organism evidence="2 3">
    <name type="scientific">Candidatus Pantoea symbiotica</name>
    <dbReference type="NCBI Taxonomy" id="1884370"/>
    <lineage>
        <taxon>Bacteria</taxon>
        <taxon>Pseudomonadati</taxon>
        <taxon>Pseudomonadota</taxon>
        <taxon>Gammaproteobacteria</taxon>
        <taxon>Enterobacterales</taxon>
        <taxon>Erwiniaceae</taxon>
        <taxon>Pantoea</taxon>
    </lineage>
</organism>
<comment type="caution">
    <text evidence="2">The sequence shown here is derived from an EMBL/GenBank/DDBJ whole genome shotgun (WGS) entry which is preliminary data.</text>
</comment>
<dbReference type="SUPFAM" id="SSF51182">
    <property type="entry name" value="RmlC-like cupins"/>
    <property type="match status" value="1"/>
</dbReference>
<protein>
    <recommendedName>
        <fullName evidence="1">(S)-ureidoglycine aminohydrolase cupin domain-containing protein</fullName>
    </recommendedName>
</protein>
<dbReference type="InterPro" id="IPR011051">
    <property type="entry name" value="RmlC_Cupin_sf"/>
</dbReference>
<sequence length="118" mass="12861">MKVQKITQPATIASMEDWGSVEGLPGTGSIGLSGIQKVIPGKEDIDTGIFECGVGSYRRSVKQAEIMHFLNGNGSFTPDGEETLHFKPGDSLFFEANTEGTWVIENTMRKLYVIFDAS</sequence>
<dbReference type="EMBL" id="FOSD01000007">
    <property type="protein sequence ID" value="SFK48458.1"/>
    <property type="molecule type" value="Genomic_DNA"/>
</dbReference>
<dbReference type="PANTHER" id="PTHR40943:SF1">
    <property type="entry name" value="CYTOPLASMIC PROTEIN"/>
    <property type="match status" value="1"/>
</dbReference>
<reference evidence="2 3" key="1">
    <citation type="submission" date="2016-10" db="EMBL/GenBank/DDBJ databases">
        <authorList>
            <person name="Varghese N."/>
            <person name="Submissions S."/>
        </authorList>
    </citation>
    <scope>NUCLEOTIDE SEQUENCE [LARGE SCALE GENOMIC DNA]</scope>
    <source>
        <strain evidence="2 3">YR512</strain>
    </source>
</reference>
<gene>
    <name evidence="2" type="ORF">SAMN05518863_107217</name>
</gene>
<dbReference type="CDD" id="cd02227">
    <property type="entry name" value="cupin_TM1112-like"/>
    <property type="match status" value="1"/>
</dbReference>
<evidence type="ECO:0000313" key="3">
    <source>
        <dbReference type="Proteomes" id="UP000198841"/>
    </source>
</evidence>
<name>A0A1I3ZWJ9_9GAMM</name>
<feature type="domain" description="(S)-ureidoglycine aminohydrolase cupin" evidence="1">
    <location>
        <begin position="45"/>
        <end position="112"/>
    </location>
</feature>
<evidence type="ECO:0000259" key="1">
    <source>
        <dbReference type="Pfam" id="PF05899"/>
    </source>
</evidence>
<dbReference type="Gene3D" id="2.60.120.10">
    <property type="entry name" value="Jelly Rolls"/>
    <property type="match status" value="1"/>
</dbReference>